<comment type="caution">
    <text evidence="6">The sequence shown here is derived from an EMBL/GenBank/DDBJ whole genome shotgun (WGS) entry which is preliminary data.</text>
</comment>
<dbReference type="PANTHER" id="PTHR14513:SF0">
    <property type="entry name" value="PROTECTION OF TELOMERES PROTEIN 1"/>
    <property type="match status" value="1"/>
</dbReference>
<dbReference type="EMBL" id="JAJJMB010007708">
    <property type="protein sequence ID" value="KAI3928065.1"/>
    <property type="molecule type" value="Genomic_DNA"/>
</dbReference>
<evidence type="ECO:0000313" key="7">
    <source>
        <dbReference type="Proteomes" id="UP001202328"/>
    </source>
</evidence>
<gene>
    <name evidence="6" type="ORF">MKW98_023666</name>
</gene>
<sequence>MTSFEDDERFLPIRDAILAINQKVNLIGMISEFGTPQKSKGTDYFCTLKIMDESYHIYDSAKTRKFYGLVVNMFATSIEDLPQINSVGDIICFSQVLMKTHDGITLASYSKKGSSFALFTGKSRSLTSYQSSSNFRLTNLKKSLSRLRTWMLDFQLDSGLDESLDSLPLREIKEKEIDLGSNRPLLLRGMKNNATFDSGLREPLLLGKMKNKTTFDSGLKEPLLLREISENQTSDLVCKILHVSELSKGVKMLYVWDGTDVPPLICQSVLSTEVENPLPLQFEELPLPREVLCTFPSVGTIMRVMAAKTKDEGGPLVPNSGTWVKILCIICKARLGLWYGECTSSTKLWILSDEDSTVTQRQRISEERLSSVSGRMPYSAFPWPSHITEINHENVPNCTLMDVLTYKEVTSKFKCVVRVVAMCPGQVEKFRSPEDSDRYMIRFTLEDPTARIHAYIYAEDGENFFDGFHSTEVLTNACNQLLGVSETDDGATLRNPPWVQCCLKSYYLDKSNPWSTRNYRIFHTRLVL</sequence>
<proteinExistence type="predicted"/>
<dbReference type="Proteomes" id="UP001202328">
    <property type="component" value="Unassembled WGS sequence"/>
</dbReference>
<keyword evidence="7" id="KW-1185">Reference proteome</keyword>
<accession>A0AAD4T0F2</accession>
<dbReference type="Pfam" id="PF25507">
    <property type="entry name" value="OB_POT1A"/>
    <property type="match status" value="1"/>
</dbReference>
<dbReference type="GO" id="GO:0010521">
    <property type="term" value="F:telomerase inhibitor activity"/>
    <property type="evidence" value="ECO:0007669"/>
    <property type="project" value="TreeGrafter"/>
</dbReference>
<dbReference type="InterPro" id="IPR057620">
    <property type="entry name" value="POT1A/B-like_OB"/>
</dbReference>
<keyword evidence="2" id="KW-0158">Chromosome</keyword>
<name>A0AAD4T0F2_9MAGN</name>
<dbReference type="InterPro" id="IPR028389">
    <property type="entry name" value="POT1"/>
</dbReference>
<comment type="subcellular location">
    <subcellularLocation>
        <location evidence="1">Chromosome</location>
        <location evidence="1">Telomere</location>
    </subcellularLocation>
</comment>
<dbReference type="CDD" id="cd04497">
    <property type="entry name" value="hPOT1_OB1_like"/>
    <property type="match status" value="1"/>
</dbReference>
<keyword evidence="3" id="KW-0779">Telomere</keyword>
<dbReference type="GO" id="GO:0098505">
    <property type="term" value="F:G-rich strand telomeric DNA binding"/>
    <property type="evidence" value="ECO:0007669"/>
    <property type="project" value="TreeGrafter"/>
</dbReference>
<dbReference type="InterPro" id="IPR012340">
    <property type="entry name" value="NA-bd_OB-fold"/>
</dbReference>
<dbReference type="AlphaFoldDB" id="A0AAD4T0F2"/>
<evidence type="ECO:0000313" key="6">
    <source>
        <dbReference type="EMBL" id="KAI3928065.1"/>
    </source>
</evidence>
<dbReference type="GO" id="GO:0016233">
    <property type="term" value="P:telomere capping"/>
    <property type="evidence" value="ECO:0007669"/>
    <property type="project" value="TreeGrafter"/>
</dbReference>
<evidence type="ECO:0000259" key="5">
    <source>
        <dbReference type="SMART" id="SM00976"/>
    </source>
</evidence>
<dbReference type="SMART" id="SM00976">
    <property type="entry name" value="Telo_bind"/>
    <property type="match status" value="1"/>
</dbReference>
<feature type="domain" description="Telomeric single stranded DNA binding POT1/Cdc13" evidence="5">
    <location>
        <begin position="10"/>
        <end position="152"/>
    </location>
</feature>
<evidence type="ECO:0000256" key="3">
    <source>
        <dbReference type="ARBA" id="ARBA00022895"/>
    </source>
</evidence>
<dbReference type="GO" id="GO:0032210">
    <property type="term" value="P:regulation of telomere maintenance via telomerase"/>
    <property type="evidence" value="ECO:0007669"/>
    <property type="project" value="TreeGrafter"/>
</dbReference>
<reference evidence="6" key="1">
    <citation type="submission" date="2022-04" db="EMBL/GenBank/DDBJ databases">
        <title>A functionally conserved STORR gene fusion in Papaver species that diverged 16.8 million years ago.</title>
        <authorList>
            <person name="Catania T."/>
        </authorList>
    </citation>
    <scope>NUCLEOTIDE SEQUENCE</scope>
    <source>
        <strain evidence="6">S-188037</strain>
    </source>
</reference>
<dbReference type="Pfam" id="PF02765">
    <property type="entry name" value="POT1"/>
    <property type="match status" value="1"/>
</dbReference>
<evidence type="ECO:0000256" key="1">
    <source>
        <dbReference type="ARBA" id="ARBA00004574"/>
    </source>
</evidence>
<evidence type="ECO:0000256" key="4">
    <source>
        <dbReference type="ARBA" id="ARBA00023125"/>
    </source>
</evidence>
<organism evidence="6 7">
    <name type="scientific">Papaver atlanticum</name>
    <dbReference type="NCBI Taxonomy" id="357466"/>
    <lineage>
        <taxon>Eukaryota</taxon>
        <taxon>Viridiplantae</taxon>
        <taxon>Streptophyta</taxon>
        <taxon>Embryophyta</taxon>
        <taxon>Tracheophyta</taxon>
        <taxon>Spermatophyta</taxon>
        <taxon>Magnoliopsida</taxon>
        <taxon>Ranunculales</taxon>
        <taxon>Papaveraceae</taxon>
        <taxon>Papaveroideae</taxon>
        <taxon>Papaver</taxon>
    </lineage>
</organism>
<dbReference type="Gene3D" id="2.40.50.140">
    <property type="entry name" value="Nucleic acid-binding proteins"/>
    <property type="match status" value="2"/>
</dbReference>
<dbReference type="InterPro" id="IPR011564">
    <property type="entry name" value="Telomer_end-bd_POT1/Cdc13"/>
</dbReference>
<dbReference type="SUPFAM" id="SSF50249">
    <property type="entry name" value="Nucleic acid-binding proteins"/>
    <property type="match status" value="2"/>
</dbReference>
<evidence type="ECO:0000256" key="2">
    <source>
        <dbReference type="ARBA" id="ARBA00022454"/>
    </source>
</evidence>
<keyword evidence="4" id="KW-0238">DNA-binding</keyword>
<protein>
    <recommendedName>
        <fullName evidence="5">Telomeric single stranded DNA binding POT1/Cdc13 domain-containing protein</fullName>
    </recommendedName>
</protein>
<dbReference type="PANTHER" id="PTHR14513">
    <property type="entry name" value="PROTECTION OF TELOMERES 1"/>
    <property type="match status" value="1"/>
</dbReference>
<dbReference type="GO" id="GO:0000783">
    <property type="term" value="C:nuclear telomere cap complex"/>
    <property type="evidence" value="ECO:0007669"/>
    <property type="project" value="TreeGrafter"/>
</dbReference>